<sequence length="373" mass="41498">MEAAKPDSSENEAFLNNVSNQLRTAMPAEARQLISTLTTLADKLKQEVCDSSSPNSPESSKQSTSNPLKRSTPDDDKTDGDANEVKKSRDSEPLEDAKTDEPDSLFMPPGARRKWWNWACTEGLLTRCHKAGIKGTKSVWVNRQQSVALDVFYDFNIASEWIRRNDGTGLPLSMMRGPNPDKAPKSVLLDEDPLQVTRMPKDSDVKLSPHGAKPNPHLEFGNPPPQLQDLLAFEAWAERSPDLKAFESLSLQMESLVSIQAMAVAELLKHTQEVGKKSSEIGKALSGISRRIHEVQTLNDLMVNRVEVNAYSIYKASKCLYLEAAGVPVRDWGMFLNRKWQTRDLFPPSCRMCMGIGKFLTGHRGLRSASGMQ</sequence>
<evidence type="ECO:0000313" key="3">
    <source>
        <dbReference type="Proteomes" id="UP000678499"/>
    </source>
</evidence>
<dbReference type="Proteomes" id="UP000678499">
    <property type="component" value="Unassembled WGS sequence"/>
</dbReference>
<protein>
    <submittedName>
        <fullName evidence="2">Uncharacterized protein</fullName>
    </submittedName>
</protein>
<evidence type="ECO:0000313" key="2">
    <source>
        <dbReference type="EMBL" id="CAD7276601.1"/>
    </source>
</evidence>
<reference evidence="2" key="1">
    <citation type="submission" date="2020-11" db="EMBL/GenBank/DDBJ databases">
        <authorList>
            <person name="Tran Van P."/>
        </authorList>
    </citation>
    <scope>NUCLEOTIDE SEQUENCE</scope>
</reference>
<name>A0A7R9BM84_9CRUS</name>
<dbReference type="EMBL" id="OA882697">
    <property type="protein sequence ID" value="CAD7276601.1"/>
    <property type="molecule type" value="Genomic_DNA"/>
</dbReference>
<organism evidence="2">
    <name type="scientific">Notodromas monacha</name>
    <dbReference type="NCBI Taxonomy" id="399045"/>
    <lineage>
        <taxon>Eukaryota</taxon>
        <taxon>Metazoa</taxon>
        <taxon>Ecdysozoa</taxon>
        <taxon>Arthropoda</taxon>
        <taxon>Crustacea</taxon>
        <taxon>Oligostraca</taxon>
        <taxon>Ostracoda</taxon>
        <taxon>Podocopa</taxon>
        <taxon>Podocopida</taxon>
        <taxon>Cypridocopina</taxon>
        <taxon>Cypridoidea</taxon>
        <taxon>Cyprididae</taxon>
        <taxon>Notodromas</taxon>
    </lineage>
</organism>
<evidence type="ECO:0000256" key="1">
    <source>
        <dbReference type="SAM" id="MobiDB-lite"/>
    </source>
</evidence>
<proteinExistence type="predicted"/>
<feature type="compositionally biased region" description="Low complexity" evidence="1">
    <location>
        <begin position="51"/>
        <end position="67"/>
    </location>
</feature>
<gene>
    <name evidence="2" type="ORF">NMOB1V02_LOCUS4357</name>
</gene>
<accession>A0A7R9BM84</accession>
<keyword evidence="3" id="KW-1185">Reference proteome</keyword>
<feature type="compositionally biased region" description="Basic and acidic residues" evidence="1">
    <location>
        <begin position="71"/>
        <end position="101"/>
    </location>
</feature>
<feature type="region of interest" description="Disordered" evidence="1">
    <location>
        <begin position="45"/>
        <end position="108"/>
    </location>
</feature>
<dbReference type="AlphaFoldDB" id="A0A7R9BM84"/>
<dbReference type="EMBL" id="CAJPEX010000660">
    <property type="protein sequence ID" value="CAG0916753.1"/>
    <property type="molecule type" value="Genomic_DNA"/>
</dbReference>